<protein>
    <submittedName>
        <fullName evidence="2">Uncharacterized protein</fullName>
    </submittedName>
</protein>
<sequence>MSKYKPPSTLSLCCILFTAGNSEEWFRRKNQPVAQRPNRFRNRSKPNHSFPEERLKDLVVDLPVYMAAVLHAAEEVLRA</sequence>
<gene>
    <name evidence="2" type="ORF">BRARA_D02661</name>
</gene>
<name>A0A397ZXH5_BRACM</name>
<evidence type="ECO:0000313" key="2">
    <source>
        <dbReference type="EMBL" id="RID67586.1"/>
    </source>
</evidence>
<dbReference type="EMBL" id="CM010631">
    <property type="protein sequence ID" value="RID67586.1"/>
    <property type="molecule type" value="Genomic_DNA"/>
</dbReference>
<dbReference type="AlphaFoldDB" id="A0A397ZXH5"/>
<reference evidence="2 3" key="1">
    <citation type="submission" date="2018-06" db="EMBL/GenBank/DDBJ databases">
        <title>WGS assembly of Brassica rapa FPsc.</title>
        <authorList>
            <person name="Bowman J."/>
            <person name="Kohchi T."/>
            <person name="Yamato K."/>
            <person name="Jenkins J."/>
            <person name="Shu S."/>
            <person name="Ishizaki K."/>
            <person name="Yamaoka S."/>
            <person name="Nishihama R."/>
            <person name="Nakamura Y."/>
            <person name="Berger F."/>
            <person name="Adam C."/>
            <person name="Aki S."/>
            <person name="Althoff F."/>
            <person name="Araki T."/>
            <person name="Arteaga-Vazquez M."/>
            <person name="Balasubrmanian S."/>
            <person name="Bauer D."/>
            <person name="Boehm C."/>
            <person name="Briginshaw L."/>
            <person name="Caballero-Perez J."/>
            <person name="Catarino B."/>
            <person name="Chen F."/>
            <person name="Chiyoda S."/>
            <person name="Chovatia M."/>
            <person name="Davies K."/>
            <person name="Delmans M."/>
            <person name="Demura T."/>
            <person name="Dierschke T."/>
            <person name="Dolan L."/>
            <person name="Dorantes-Acosta A."/>
            <person name="Eklund D."/>
            <person name="Florent S."/>
            <person name="Flores-Sandoval E."/>
            <person name="Fujiyama A."/>
            <person name="Fukuzawa H."/>
            <person name="Galik B."/>
            <person name="Grimanelli D."/>
            <person name="Grimwood J."/>
            <person name="Grossniklaus U."/>
            <person name="Hamada T."/>
            <person name="Haseloff J."/>
            <person name="Hetherington A."/>
            <person name="Higo A."/>
            <person name="Hirakawa Y."/>
            <person name="Hundley H."/>
            <person name="Ikeda Y."/>
            <person name="Inoue K."/>
            <person name="Inoue S."/>
            <person name="Ishida S."/>
            <person name="Jia Q."/>
            <person name="Kakita M."/>
            <person name="Kanazawa T."/>
            <person name="Kawai Y."/>
            <person name="Kawashima T."/>
            <person name="Kennedy M."/>
            <person name="Kinose K."/>
            <person name="Kinoshita T."/>
            <person name="Kohara Y."/>
            <person name="Koide E."/>
            <person name="Komatsu K."/>
            <person name="Kopischke S."/>
            <person name="Kubo M."/>
            <person name="Kyozuka J."/>
            <person name="Lagercrantz U."/>
            <person name="Lin S."/>
            <person name="Lindquist E."/>
            <person name="Lipzen A."/>
            <person name="Lu C."/>
            <person name="Luna E."/>
            <person name="Martienssen R."/>
            <person name="Minamino N."/>
            <person name="Mizutani M."/>
            <person name="Mizutani M."/>
            <person name="Mochizuki N."/>
            <person name="Monte I."/>
            <person name="Mosher R."/>
            <person name="Nagasaki H."/>
            <person name="Nakagami H."/>
            <person name="Naramoto S."/>
            <person name="Nishitani K."/>
            <person name="Ohtani M."/>
            <person name="Okamoto T."/>
            <person name="Okumura M."/>
            <person name="Phillips J."/>
            <person name="Pollak B."/>
            <person name="Reinders A."/>
            <person name="Roevekamp M."/>
            <person name="Sano R."/>
            <person name="Sawa S."/>
            <person name="Schmid M."/>
            <person name="Shirakawa M."/>
            <person name="Solano R."/>
            <person name="Spunde A."/>
            <person name="Suetsugu N."/>
            <person name="Sugano S."/>
            <person name="Sugiyama A."/>
            <person name="Sun R."/>
            <person name="Suzuki Y."/>
            <person name="Takenaka M."/>
            <person name="Takezawa D."/>
            <person name="Tomogane H."/>
            <person name="Tsuzuki M."/>
            <person name="Ueda T."/>
            <person name="Umeda M."/>
            <person name="Ward J."/>
            <person name="Watanabe Y."/>
            <person name="Yazaki K."/>
            <person name="Yokoyama R."/>
            <person name="Yoshitake Y."/>
            <person name="Yotsui I."/>
            <person name="Zachgo S."/>
            <person name="Schmutz J."/>
        </authorList>
    </citation>
    <scope>NUCLEOTIDE SEQUENCE [LARGE SCALE GENOMIC DNA]</scope>
    <source>
        <strain evidence="3">cv. B-3</strain>
    </source>
</reference>
<dbReference type="Proteomes" id="UP000264353">
    <property type="component" value="Chromosome A4"/>
</dbReference>
<organism evidence="2 3">
    <name type="scientific">Brassica campestris</name>
    <name type="common">Field mustard</name>
    <dbReference type="NCBI Taxonomy" id="3711"/>
    <lineage>
        <taxon>Eukaryota</taxon>
        <taxon>Viridiplantae</taxon>
        <taxon>Streptophyta</taxon>
        <taxon>Embryophyta</taxon>
        <taxon>Tracheophyta</taxon>
        <taxon>Spermatophyta</taxon>
        <taxon>Magnoliopsida</taxon>
        <taxon>eudicotyledons</taxon>
        <taxon>Gunneridae</taxon>
        <taxon>Pentapetalae</taxon>
        <taxon>rosids</taxon>
        <taxon>malvids</taxon>
        <taxon>Brassicales</taxon>
        <taxon>Brassicaceae</taxon>
        <taxon>Brassiceae</taxon>
        <taxon>Brassica</taxon>
    </lineage>
</organism>
<feature type="region of interest" description="Disordered" evidence="1">
    <location>
        <begin position="30"/>
        <end position="49"/>
    </location>
</feature>
<evidence type="ECO:0000313" key="3">
    <source>
        <dbReference type="Proteomes" id="UP000264353"/>
    </source>
</evidence>
<accession>A0A397ZXH5</accession>
<proteinExistence type="predicted"/>
<evidence type="ECO:0000256" key="1">
    <source>
        <dbReference type="SAM" id="MobiDB-lite"/>
    </source>
</evidence>